<dbReference type="Proteomes" id="UP001176806">
    <property type="component" value="Unassembled WGS sequence"/>
</dbReference>
<dbReference type="PRINTS" id="PR00032">
    <property type="entry name" value="HTHARAC"/>
</dbReference>
<evidence type="ECO:0000256" key="3">
    <source>
        <dbReference type="ARBA" id="ARBA00023163"/>
    </source>
</evidence>
<reference evidence="5" key="1">
    <citation type="submission" date="2023-07" db="EMBL/GenBank/DDBJ databases">
        <title>Two novel species in the genus Flavivirga.</title>
        <authorList>
            <person name="Kwon K."/>
        </authorList>
    </citation>
    <scope>NUCLEOTIDE SEQUENCE</scope>
    <source>
        <strain evidence="5">KACC 14158</strain>
    </source>
</reference>
<evidence type="ECO:0000256" key="2">
    <source>
        <dbReference type="ARBA" id="ARBA00023125"/>
    </source>
</evidence>
<comment type="caution">
    <text evidence="5">The sequence shown here is derived from an EMBL/GenBank/DDBJ whole genome shotgun (WGS) entry which is preliminary data.</text>
</comment>
<evidence type="ECO:0000259" key="4">
    <source>
        <dbReference type="PROSITE" id="PS01124"/>
    </source>
</evidence>
<keyword evidence="6" id="KW-1185">Reference proteome</keyword>
<organism evidence="5 6">
    <name type="scientific">Flavivirga jejuensis</name>
    <dbReference type="NCBI Taxonomy" id="870487"/>
    <lineage>
        <taxon>Bacteria</taxon>
        <taxon>Pseudomonadati</taxon>
        <taxon>Bacteroidota</taxon>
        <taxon>Flavobacteriia</taxon>
        <taxon>Flavobacteriales</taxon>
        <taxon>Flavobacteriaceae</taxon>
        <taxon>Flavivirga</taxon>
    </lineage>
</organism>
<dbReference type="SMART" id="SM00342">
    <property type="entry name" value="HTH_ARAC"/>
    <property type="match status" value="1"/>
</dbReference>
<dbReference type="RefSeq" id="WP_303302119.1">
    <property type="nucleotide sequence ID" value="NZ_BAABDA010000018.1"/>
</dbReference>
<evidence type="ECO:0000313" key="6">
    <source>
        <dbReference type="Proteomes" id="UP001176806"/>
    </source>
</evidence>
<dbReference type="InterPro" id="IPR009057">
    <property type="entry name" value="Homeodomain-like_sf"/>
</dbReference>
<evidence type="ECO:0000313" key="5">
    <source>
        <dbReference type="EMBL" id="MDO5974962.1"/>
    </source>
</evidence>
<feature type="domain" description="HTH araC/xylS-type" evidence="4">
    <location>
        <begin position="5"/>
        <end position="103"/>
    </location>
</feature>
<dbReference type="InterPro" id="IPR018062">
    <property type="entry name" value="HTH_AraC-typ_CS"/>
</dbReference>
<dbReference type="InterPro" id="IPR018060">
    <property type="entry name" value="HTH_AraC"/>
</dbReference>
<dbReference type="Gene3D" id="1.10.10.60">
    <property type="entry name" value="Homeodomain-like"/>
    <property type="match status" value="1"/>
</dbReference>
<dbReference type="PROSITE" id="PS01124">
    <property type="entry name" value="HTH_ARAC_FAMILY_2"/>
    <property type="match status" value="1"/>
</dbReference>
<dbReference type="SUPFAM" id="SSF46689">
    <property type="entry name" value="Homeodomain-like"/>
    <property type="match status" value="1"/>
</dbReference>
<gene>
    <name evidence="5" type="ORF">Q4Q40_12255</name>
</gene>
<name>A0ABT8WP74_9FLAO</name>
<dbReference type="EMBL" id="JAUOEL010000004">
    <property type="protein sequence ID" value="MDO5974962.1"/>
    <property type="molecule type" value="Genomic_DNA"/>
</dbReference>
<dbReference type="Pfam" id="PF12833">
    <property type="entry name" value="HTH_18"/>
    <property type="match status" value="1"/>
</dbReference>
<dbReference type="PROSITE" id="PS00041">
    <property type="entry name" value="HTH_ARAC_FAMILY_1"/>
    <property type="match status" value="1"/>
</dbReference>
<keyword evidence="3" id="KW-0804">Transcription</keyword>
<dbReference type="InterPro" id="IPR020449">
    <property type="entry name" value="Tscrpt_reg_AraC-type_HTH"/>
</dbReference>
<dbReference type="PANTHER" id="PTHR43280">
    <property type="entry name" value="ARAC-FAMILY TRANSCRIPTIONAL REGULATOR"/>
    <property type="match status" value="1"/>
</dbReference>
<sequence length="105" mass="12636">MELLEKFKALVDKHFIEEHNISFYERQMKIKPKYLSKLSKKLNLAPPCQILLQKQIDHSQHLLLDTEKTVKEIAYEMNFQDPYYFSRVFKNKTGVSPTKYREINK</sequence>
<proteinExistence type="predicted"/>
<dbReference type="PANTHER" id="PTHR43280:SF32">
    <property type="entry name" value="TRANSCRIPTIONAL REGULATORY PROTEIN"/>
    <property type="match status" value="1"/>
</dbReference>
<accession>A0ABT8WP74</accession>
<evidence type="ECO:0000256" key="1">
    <source>
        <dbReference type="ARBA" id="ARBA00023015"/>
    </source>
</evidence>
<keyword evidence="1" id="KW-0805">Transcription regulation</keyword>
<protein>
    <submittedName>
        <fullName evidence="5">AraC family transcriptional regulator</fullName>
    </submittedName>
</protein>
<keyword evidence="2" id="KW-0238">DNA-binding</keyword>